<dbReference type="PANTHER" id="PTHR48038">
    <property type="entry name" value="RIBONUCLEOPROTEIN RB97D"/>
    <property type="match status" value="1"/>
</dbReference>
<keyword evidence="7" id="KW-1185">Reference proteome</keyword>
<evidence type="ECO:0000256" key="3">
    <source>
        <dbReference type="SAM" id="MobiDB-lite"/>
    </source>
</evidence>
<dbReference type="Pfam" id="PF00098">
    <property type="entry name" value="zf-CCHC"/>
    <property type="match status" value="2"/>
</dbReference>
<dbReference type="SUPFAM" id="SSF57756">
    <property type="entry name" value="Retrovirus zinc finger-like domains"/>
    <property type="match status" value="1"/>
</dbReference>
<feature type="region of interest" description="Disordered" evidence="3">
    <location>
        <begin position="122"/>
        <end position="246"/>
    </location>
</feature>
<keyword evidence="2" id="KW-0694">RNA-binding</keyword>
<sequence length="246" mass="28709">MDDGSRVHVGNLPPNCKREDLEPLFEQCGKIRYIDLKGFFGFITFEDPASGQEAVDKLNNTDLNGSQITVARARSRGGDERGPSRCFICGSTGHRAAECPDGRRGDRDSCYICGERGHISRYCPNRRDDRGGRDGGRRGRFDERYDRGHYSPYHSRRSRSPRGRYSRSPRRHHSRSPRRESPYSRRRDYSPRPAPRRERDRSPPRREGGDYERSRDSERRTRRQTPEVSRSPEPRKQDWDAKPNDW</sequence>
<evidence type="ECO:0000313" key="6">
    <source>
        <dbReference type="EMBL" id="KAK2949999.1"/>
    </source>
</evidence>
<protein>
    <submittedName>
        <fullName evidence="6">Serine/arginine-rich splicing factor RS2Z33</fullName>
    </submittedName>
</protein>
<dbReference type="PROSITE" id="PS50158">
    <property type="entry name" value="ZF_CCHC"/>
    <property type="match status" value="2"/>
</dbReference>
<evidence type="ECO:0000313" key="7">
    <source>
        <dbReference type="Proteomes" id="UP001281761"/>
    </source>
</evidence>
<dbReference type="SMART" id="SM00360">
    <property type="entry name" value="RRM"/>
    <property type="match status" value="1"/>
</dbReference>
<feature type="compositionally biased region" description="Basic residues" evidence="3">
    <location>
        <begin position="154"/>
        <end position="176"/>
    </location>
</feature>
<feature type="compositionally biased region" description="Basic and acidic residues" evidence="3">
    <location>
        <begin position="125"/>
        <end position="149"/>
    </location>
</feature>
<dbReference type="InterPro" id="IPR001878">
    <property type="entry name" value="Znf_CCHC"/>
</dbReference>
<name>A0ABQ9XE86_9EUKA</name>
<accession>A0ABQ9XE86</accession>
<dbReference type="Pfam" id="PF00076">
    <property type="entry name" value="RRM_1"/>
    <property type="match status" value="1"/>
</dbReference>
<dbReference type="SUPFAM" id="SSF54928">
    <property type="entry name" value="RNA-binding domain, RBD"/>
    <property type="match status" value="1"/>
</dbReference>
<keyword evidence="1" id="KW-0479">Metal-binding</keyword>
<dbReference type="PANTHER" id="PTHR48038:SF1">
    <property type="entry name" value="RIBONUCLEOPROTEIN RB97D"/>
    <property type="match status" value="1"/>
</dbReference>
<dbReference type="CDD" id="cd00590">
    <property type="entry name" value="RRM_SF"/>
    <property type="match status" value="1"/>
</dbReference>
<organism evidence="6 7">
    <name type="scientific">Blattamonas nauphoetae</name>
    <dbReference type="NCBI Taxonomy" id="2049346"/>
    <lineage>
        <taxon>Eukaryota</taxon>
        <taxon>Metamonada</taxon>
        <taxon>Preaxostyla</taxon>
        <taxon>Oxymonadida</taxon>
        <taxon>Blattamonas</taxon>
    </lineage>
</organism>
<dbReference type="InterPro" id="IPR035979">
    <property type="entry name" value="RBD_domain_sf"/>
</dbReference>
<feature type="domain" description="RRM" evidence="4">
    <location>
        <begin position="5"/>
        <end position="75"/>
    </location>
</feature>
<keyword evidence="1" id="KW-0863">Zinc-finger</keyword>
<keyword evidence="1" id="KW-0862">Zinc</keyword>
<gene>
    <name evidence="6" type="ORF">BLNAU_15034</name>
</gene>
<reference evidence="6 7" key="1">
    <citation type="journal article" date="2022" name="bioRxiv">
        <title>Genomics of Preaxostyla Flagellates Illuminates Evolutionary Transitions and the Path Towards Mitochondrial Loss.</title>
        <authorList>
            <person name="Novak L.V.F."/>
            <person name="Treitli S.C."/>
            <person name="Pyrih J."/>
            <person name="Halakuc P."/>
            <person name="Pipaliya S.V."/>
            <person name="Vacek V."/>
            <person name="Brzon O."/>
            <person name="Soukal P."/>
            <person name="Eme L."/>
            <person name="Dacks J.B."/>
            <person name="Karnkowska A."/>
            <person name="Elias M."/>
            <person name="Hampl V."/>
        </authorList>
    </citation>
    <scope>NUCLEOTIDE SEQUENCE [LARGE SCALE GENOMIC DNA]</scope>
    <source>
        <strain evidence="6">NAU3</strain>
        <tissue evidence="6">Gut</tissue>
    </source>
</reference>
<proteinExistence type="predicted"/>
<dbReference type="Proteomes" id="UP001281761">
    <property type="component" value="Unassembled WGS sequence"/>
</dbReference>
<dbReference type="Gene3D" id="4.10.60.10">
    <property type="entry name" value="Zinc finger, CCHC-type"/>
    <property type="match status" value="2"/>
</dbReference>
<feature type="domain" description="CCHC-type" evidence="5">
    <location>
        <begin position="85"/>
        <end position="101"/>
    </location>
</feature>
<dbReference type="Gene3D" id="3.30.70.330">
    <property type="match status" value="1"/>
</dbReference>
<evidence type="ECO:0000256" key="2">
    <source>
        <dbReference type="PROSITE-ProRule" id="PRU00176"/>
    </source>
</evidence>
<comment type="caution">
    <text evidence="6">The sequence shown here is derived from an EMBL/GenBank/DDBJ whole genome shotgun (WGS) entry which is preliminary data.</text>
</comment>
<dbReference type="InterPro" id="IPR036875">
    <property type="entry name" value="Znf_CCHC_sf"/>
</dbReference>
<dbReference type="EMBL" id="JARBJD010000144">
    <property type="protein sequence ID" value="KAK2949999.1"/>
    <property type="molecule type" value="Genomic_DNA"/>
</dbReference>
<dbReference type="SMART" id="SM00343">
    <property type="entry name" value="ZnF_C2HC"/>
    <property type="match status" value="2"/>
</dbReference>
<dbReference type="PROSITE" id="PS50102">
    <property type="entry name" value="RRM"/>
    <property type="match status" value="1"/>
</dbReference>
<dbReference type="InterPro" id="IPR000504">
    <property type="entry name" value="RRM_dom"/>
</dbReference>
<feature type="domain" description="CCHC-type" evidence="5">
    <location>
        <begin position="110"/>
        <end position="125"/>
    </location>
</feature>
<evidence type="ECO:0000259" key="5">
    <source>
        <dbReference type="PROSITE" id="PS50158"/>
    </source>
</evidence>
<feature type="compositionally biased region" description="Basic and acidic residues" evidence="3">
    <location>
        <begin position="230"/>
        <end position="246"/>
    </location>
</feature>
<evidence type="ECO:0000259" key="4">
    <source>
        <dbReference type="PROSITE" id="PS50102"/>
    </source>
</evidence>
<feature type="compositionally biased region" description="Basic and acidic residues" evidence="3">
    <location>
        <begin position="177"/>
        <end position="219"/>
    </location>
</feature>
<evidence type="ECO:0000256" key="1">
    <source>
        <dbReference type="PROSITE-ProRule" id="PRU00047"/>
    </source>
</evidence>
<dbReference type="InterPro" id="IPR012677">
    <property type="entry name" value="Nucleotide-bd_a/b_plait_sf"/>
</dbReference>